<reference evidence="2 3" key="1">
    <citation type="journal article" date="2015" name="G3 (Bethesda)">
        <title>Insights into Ongoing Evolution of the Hexachlorocyclohexane Catabolic Pathway from Comparative Genomics of Ten Sphingomonadaceae Strains.</title>
        <authorList>
            <person name="Pearce S.L."/>
            <person name="Oakeshott J.G."/>
            <person name="Pandey G."/>
        </authorList>
    </citation>
    <scope>NUCLEOTIDE SEQUENCE [LARGE SCALE GENOMIC DNA]</scope>
    <source>
        <strain evidence="2 3">LL02</strain>
    </source>
</reference>
<proteinExistence type="predicted"/>
<evidence type="ECO:0000313" key="2">
    <source>
        <dbReference type="EMBL" id="KMS51815.1"/>
    </source>
</evidence>
<name>A0A0J8A920_9SPHN</name>
<dbReference type="EMBL" id="JACU01000010">
    <property type="protein sequence ID" value="KMS51815.1"/>
    <property type="molecule type" value="Genomic_DNA"/>
</dbReference>
<evidence type="ECO:0008006" key="4">
    <source>
        <dbReference type="Google" id="ProtNLM"/>
    </source>
</evidence>
<protein>
    <recommendedName>
        <fullName evidence="4">Lipoprotein</fullName>
    </recommendedName>
</protein>
<dbReference type="Proteomes" id="UP000052268">
    <property type="component" value="Unassembled WGS sequence"/>
</dbReference>
<sequence length="194" mass="20787">MNHQRPAWPVLILVLAACACSSDKRDVSADHSDAPAAEVANADAMPQPKGEESLPTSDPAPDPASAPDEVSPAPDLARYVGKNPFDKVDGVAFLDHPTVQSTVKAAVNDAAIRKWVLAAGANPWQPIWRHGDDLVTAGCQQHGCEQRSWTIVITPATKSAKVCFEKDGVSRWYSAGRIEPYDNSCPFDEADLGD</sequence>
<dbReference type="AlphaFoldDB" id="A0A0J8A920"/>
<keyword evidence="3" id="KW-1185">Reference proteome</keyword>
<feature type="compositionally biased region" description="Low complexity" evidence="1">
    <location>
        <begin position="34"/>
        <end position="44"/>
    </location>
</feature>
<dbReference type="PROSITE" id="PS51257">
    <property type="entry name" value="PROKAR_LIPOPROTEIN"/>
    <property type="match status" value="1"/>
</dbReference>
<feature type="compositionally biased region" description="Basic and acidic residues" evidence="1">
    <location>
        <begin position="24"/>
        <end position="33"/>
    </location>
</feature>
<organism evidence="2 3">
    <name type="scientific">Novosphingobium barchaimii LL02</name>
    <dbReference type="NCBI Taxonomy" id="1114963"/>
    <lineage>
        <taxon>Bacteria</taxon>
        <taxon>Pseudomonadati</taxon>
        <taxon>Pseudomonadota</taxon>
        <taxon>Alphaproteobacteria</taxon>
        <taxon>Sphingomonadales</taxon>
        <taxon>Sphingomonadaceae</taxon>
        <taxon>Novosphingobium</taxon>
    </lineage>
</organism>
<dbReference type="RefSeq" id="WP_059152996.1">
    <property type="nucleotide sequence ID" value="NZ_KQ130457.1"/>
</dbReference>
<feature type="region of interest" description="Disordered" evidence="1">
    <location>
        <begin position="24"/>
        <end position="78"/>
    </location>
</feature>
<evidence type="ECO:0000313" key="3">
    <source>
        <dbReference type="Proteomes" id="UP000052268"/>
    </source>
</evidence>
<evidence type="ECO:0000256" key="1">
    <source>
        <dbReference type="SAM" id="MobiDB-lite"/>
    </source>
</evidence>
<gene>
    <name evidence="2" type="ORF">V474_01900</name>
</gene>
<dbReference type="OrthoDB" id="7507399at2"/>
<accession>A0A0J8A920</accession>
<dbReference type="PATRIC" id="fig|1114963.3.peg.3990"/>
<comment type="caution">
    <text evidence="2">The sequence shown here is derived from an EMBL/GenBank/DDBJ whole genome shotgun (WGS) entry which is preliminary data.</text>
</comment>
<feature type="compositionally biased region" description="Low complexity" evidence="1">
    <location>
        <begin position="65"/>
        <end position="75"/>
    </location>
</feature>